<keyword evidence="2" id="KW-0378">Hydrolase</keyword>
<dbReference type="PANTHER" id="PTHR34135">
    <property type="entry name" value="LYSOZYME"/>
    <property type="match status" value="1"/>
</dbReference>
<evidence type="ECO:0000313" key="7">
    <source>
        <dbReference type="Proteomes" id="UP000231990"/>
    </source>
</evidence>
<dbReference type="EMBL" id="NPDY01000001">
    <property type="protein sequence ID" value="PJZ71614.1"/>
    <property type="molecule type" value="Genomic_DNA"/>
</dbReference>
<protein>
    <submittedName>
        <fullName evidence="5">Lysozyme</fullName>
    </submittedName>
</protein>
<evidence type="ECO:0000313" key="4">
    <source>
        <dbReference type="EMBL" id="PJZ71614.1"/>
    </source>
</evidence>
<proteinExistence type="inferred from homology"/>
<dbReference type="OrthoDB" id="9765879at2"/>
<dbReference type="InterPro" id="IPR002053">
    <property type="entry name" value="Glyco_hydro_25"/>
</dbReference>
<dbReference type="AlphaFoldDB" id="A0A2M9ZT05"/>
<dbReference type="GO" id="GO:0016998">
    <property type="term" value="P:cell wall macromolecule catabolic process"/>
    <property type="evidence" value="ECO:0007669"/>
    <property type="project" value="InterPro"/>
</dbReference>
<dbReference type="GO" id="GO:0016052">
    <property type="term" value="P:carbohydrate catabolic process"/>
    <property type="evidence" value="ECO:0007669"/>
    <property type="project" value="TreeGrafter"/>
</dbReference>
<name>A0A2M9ZT05_9LEPT</name>
<dbReference type="SMART" id="SM00641">
    <property type="entry name" value="Glyco_25"/>
    <property type="match status" value="1"/>
</dbReference>
<comment type="caution">
    <text evidence="5">The sequence shown here is derived from an EMBL/GenBank/DDBJ whole genome shotgun (WGS) entry which is preliminary data.</text>
</comment>
<gene>
    <name evidence="4" type="ORF">CH360_03315</name>
    <name evidence="5" type="ORF">CH373_03320</name>
</gene>
<dbReference type="InterPro" id="IPR017853">
    <property type="entry name" value="GH"/>
</dbReference>
<dbReference type="PANTHER" id="PTHR34135:SF2">
    <property type="entry name" value="LYSOZYME"/>
    <property type="match status" value="1"/>
</dbReference>
<dbReference type="Pfam" id="PF01183">
    <property type="entry name" value="Glyco_hydro_25"/>
    <property type="match status" value="1"/>
</dbReference>
<sequence>MNTGKIWFVYPSEKQYPIRGIDVSNHQGKINWAIVPKTEVSFVYIKATEGGDFQDKSFRANWRQAKNVGFPTGAYHFFTLCRSGLEQAQNFIRTVPKEANSLPPVLDLEFTGNCSERPQIDDVQKEIKDYLKKVDFHYGTKTVLYLTYEFKDKYLGKDFEDYPVWIRDIFKHPNTFSDLKWVLWQFNSRGAISGVTGPVDINVLNPDSSDSEIYK</sequence>
<evidence type="ECO:0000256" key="2">
    <source>
        <dbReference type="ARBA" id="ARBA00022801"/>
    </source>
</evidence>
<dbReference type="InterPro" id="IPR018077">
    <property type="entry name" value="Glyco_hydro_fam25_subgr"/>
</dbReference>
<dbReference type="SUPFAM" id="SSF51445">
    <property type="entry name" value="(Trans)glycosidases"/>
    <property type="match status" value="1"/>
</dbReference>
<keyword evidence="6" id="KW-1185">Reference proteome</keyword>
<dbReference type="PROSITE" id="PS51904">
    <property type="entry name" value="GLYCOSYL_HYDROL_F25_2"/>
    <property type="match status" value="1"/>
</dbReference>
<dbReference type="CDD" id="cd06413">
    <property type="entry name" value="GH25_muramidase_1"/>
    <property type="match status" value="1"/>
</dbReference>
<reference evidence="6 7" key="1">
    <citation type="submission" date="2017-07" db="EMBL/GenBank/DDBJ databases">
        <title>Leptospira spp. isolated from tropical soils.</title>
        <authorList>
            <person name="Thibeaux R."/>
            <person name="Iraola G."/>
            <person name="Ferres I."/>
            <person name="Bierque E."/>
            <person name="Girault D."/>
            <person name="Soupe-Gilbert M.-E."/>
            <person name="Picardeau M."/>
            <person name="Goarant C."/>
        </authorList>
    </citation>
    <scope>NUCLEOTIDE SEQUENCE [LARGE SCALE GENOMIC DNA]</scope>
    <source>
        <strain evidence="5 7">FH1-B-B1</strain>
        <strain evidence="4 6">FH1-B-C1</strain>
    </source>
</reference>
<comment type="similarity">
    <text evidence="1">Belongs to the glycosyl hydrolase 25 family.</text>
</comment>
<dbReference type="EMBL" id="NPDZ01000001">
    <property type="protein sequence ID" value="PJZ75232.1"/>
    <property type="molecule type" value="Genomic_DNA"/>
</dbReference>
<dbReference type="GO" id="GO:0009253">
    <property type="term" value="P:peptidoglycan catabolic process"/>
    <property type="evidence" value="ECO:0007669"/>
    <property type="project" value="InterPro"/>
</dbReference>
<accession>A0A2M9ZT05</accession>
<keyword evidence="3" id="KW-0326">Glycosidase</keyword>
<dbReference type="GO" id="GO:0003796">
    <property type="term" value="F:lysozyme activity"/>
    <property type="evidence" value="ECO:0007669"/>
    <property type="project" value="InterPro"/>
</dbReference>
<organism evidence="5 7">
    <name type="scientific">Leptospira perolatii</name>
    <dbReference type="NCBI Taxonomy" id="2023191"/>
    <lineage>
        <taxon>Bacteria</taxon>
        <taxon>Pseudomonadati</taxon>
        <taxon>Spirochaetota</taxon>
        <taxon>Spirochaetia</taxon>
        <taxon>Leptospirales</taxon>
        <taxon>Leptospiraceae</taxon>
        <taxon>Leptospira</taxon>
    </lineage>
</organism>
<evidence type="ECO:0000313" key="5">
    <source>
        <dbReference type="EMBL" id="PJZ75232.1"/>
    </source>
</evidence>
<evidence type="ECO:0000313" key="6">
    <source>
        <dbReference type="Proteomes" id="UP000231962"/>
    </source>
</evidence>
<dbReference type="Proteomes" id="UP000231962">
    <property type="component" value="Unassembled WGS sequence"/>
</dbReference>
<evidence type="ECO:0000256" key="3">
    <source>
        <dbReference type="ARBA" id="ARBA00023295"/>
    </source>
</evidence>
<dbReference type="Gene3D" id="3.20.20.80">
    <property type="entry name" value="Glycosidases"/>
    <property type="match status" value="1"/>
</dbReference>
<evidence type="ECO:0000256" key="1">
    <source>
        <dbReference type="ARBA" id="ARBA00010646"/>
    </source>
</evidence>
<dbReference type="Proteomes" id="UP000231990">
    <property type="component" value="Unassembled WGS sequence"/>
</dbReference>